<reference evidence="3" key="1">
    <citation type="submission" date="2016-10" db="EMBL/GenBank/DDBJ databases">
        <authorList>
            <person name="Varghese N."/>
            <person name="Submissions S."/>
        </authorList>
    </citation>
    <scope>NUCLEOTIDE SEQUENCE [LARGE SCALE GENOMIC DNA]</scope>
    <source>
        <strain evidence="3">DSM 44260</strain>
    </source>
</reference>
<feature type="region of interest" description="Disordered" evidence="1">
    <location>
        <begin position="170"/>
        <end position="252"/>
    </location>
</feature>
<evidence type="ECO:0000313" key="3">
    <source>
        <dbReference type="Proteomes" id="UP000199051"/>
    </source>
</evidence>
<feature type="region of interest" description="Disordered" evidence="1">
    <location>
        <begin position="60"/>
        <end position="99"/>
    </location>
</feature>
<feature type="compositionally biased region" description="Polar residues" evidence="1">
    <location>
        <begin position="80"/>
        <end position="96"/>
    </location>
</feature>
<protein>
    <submittedName>
        <fullName evidence="2">Uncharacterized protein</fullName>
    </submittedName>
</protein>
<sequence length="252" mass="26320">MPASPWGSGGHQSLPTTAMPEFLTGIAVIGSSEATSPQWTPSHATPHRPQLYPALPDVGQPPGPHERWPHRAPLRRWPTTRPSQTLAPTRPSTTLANHPPLSDVGPNAPLYDVGPKPLLGVAGAKPARWGGLVLCGGTAPVASLTQQGLLLGPCFVVLPGCRRGPAQNEFAASSTARNSRPGQCRRRASTVDGAAETESRLPPAQDQTPTEAPDIQPSGAHTAPLRVNLAPVDHSPPCGQPSPNEQAPEPPD</sequence>
<dbReference type="AlphaFoldDB" id="A0A1H9XRA1"/>
<organism evidence="2 3">
    <name type="scientific">Actinokineospora terrae</name>
    <dbReference type="NCBI Taxonomy" id="155974"/>
    <lineage>
        <taxon>Bacteria</taxon>
        <taxon>Bacillati</taxon>
        <taxon>Actinomycetota</taxon>
        <taxon>Actinomycetes</taxon>
        <taxon>Pseudonocardiales</taxon>
        <taxon>Pseudonocardiaceae</taxon>
        <taxon>Actinokineospora</taxon>
    </lineage>
</organism>
<accession>A0A1H9XRA1</accession>
<feature type="compositionally biased region" description="Polar residues" evidence="1">
    <location>
        <begin position="170"/>
        <end position="181"/>
    </location>
</feature>
<name>A0A1H9XRA1_9PSEU</name>
<evidence type="ECO:0000313" key="2">
    <source>
        <dbReference type="EMBL" id="SES48676.1"/>
    </source>
</evidence>
<dbReference type="STRING" id="155974.SAMN04487818_1218"/>
<dbReference type="Proteomes" id="UP000199051">
    <property type="component" value="Unassembled WGS sequence"/>
</dbReference>
<dbReference type="EMBL" id="FOGI01000021">
    <property type="protein sequence ID" value="SES48676.1"/>
    <property type="molecule type" value="Genomic_DNA"/>
</dbReference>
<keyword evidence="3" id="KW-1185">Reference proteome</keyword>
<evidence type="ECO:0000256" key="1">
    <source>
        <dbReference type="SAM" id="MobiDB-lite"/>
    </source>
</evidence>
<proteinExistence type="predicted"/>
<gene>
    <name evidence="2" type="ORF">SAMN04487818_1218</name>
</gene>